<feature type="transmembrane region" description="Helical" evidence="7">
    <location>
        <begin position="364"/>
        <end position="384"/>
    </location>
</feature>
<dbReference type="InterPro" id="IPR050250">
    <property type="entry name" value="Macrolide_Exporter_MacB"/>
</dbReference>
<dbReference type="Pfam" id="PF12704">
    <property type="entry name" value="MacB_PCD"/>
    <property type="match status" value="1"/>
</dbReference>
<gene>
    <name evidence="10" type="ORF">ERL59_02755</name>
</gene>
<comment type="subcellular location">
    <subcellularLocation>
        <location evidence="1">Cell membrane</location>
        <topology evidence="1">Multi-pass membrane protein</topology>
    </subcellularLocation>
</comment>
<evidence type="ECO:0000256" key="1">
    <source>
        <dbReference type="ARBA" id="ARBA00004651"/>
    </source>
</evidence>
<sequence length="449" mass="50497">MKFIDKIRFVRQNMKKNRMRVFMTVLATAIGCAFLIMLASVGFGLQKSIITDLTEGKVLNEIYIHGKEDPGPENKSYMSDKDIEYFESIDNVKAVTRLQYLHYSQEAVVSIEDYQIQPRVAVSYFPAEVEMGMELSEGRLPSTDNEVLVGYNFKEYLEKPSEDANEPKVSYEDELIGQNLQLKIRKFDQTGNIEYKTIPLKVVGIKEKLANEFDKDTNITISDALFQQIEEFTQTKKGEVLFQEIEYEEDYLDGVQLNGERLYDRVSVYTQNVEQVKGVSEEIREKGYINTSVTDQIQEINTLFLVMKIGLIFVGTIALIIASIGIFNTMTMAVTERSSDIGIMKAIGAHPSTIRQIFLIESSYIGILGALIGTVSAFVLSKAVNIGLPFLIETMSEESSPEGLMFSYIPLSLVVISASISILVAVFSGWRPAKKATSVDVLKAMRRDL</sequence>
<dbReference type="GO" id="GO:0022857">
    <property type="term" value="F:transmembrane transporter activity"/>
    <property type="evidence" value="ECO:0007669"/>
    <property type="project" value="TreeGrafter"/>
</dbReference>
<evidence type="ECO:0000313" key="11">
    <source>
        <dbReference type="Proteomes" id="UP000448943"/>
    </source>
</evidence>
<evidence type="ECO:0000256" key="7">
    <source>
        <dbReference type="SAM" id="Phobius"/>
    </source>
</evidence>
<keyword evidence="11" id="KW-1185">Reference proteome</keyword>
<feature type="domain" description="MacB-like periplasmic core" evidence="9">
    <location>
        <begin position="22"/>
        <end position="284"/>
    </location>
</feature>
<dbReference type="Pfam" id="PF02687">
    <property type="entry name" value="FtsX"/>
    <property type="match status" value="1"/>
</dbReference>
<organism evidence="10 11">
    <name type="scientific">Chengkuizengella marina</name>
    <dbReference type="NCBI Taxonomy" id="2507566"/>
    <lineage>
        <taxon>Bacteria</taxon>
        <taxon>Bacillati</taxon>
        <taxon>Bacillota</taxon>
        <taxon>Bacilli</taxon>
        <taxon>Bacillales</taxon>
        <taxon>Paenibacillaceae</taxon>
        <taxon>Chengkuizengella</taxon>
    </lineage>
</organism>
<evidence type="ECO:0000256" key="2">
    <source>
        <dbReference type="ARBA" id="ARBA00022475"/>
    </source>
</evidence>
<evidence type="ECO:0000256" key="3">
    <source>
        <dbReference type="ARBA" id="ARBA00022692"/>
    </source>
</evidence>
<keyword evidence="4 7" id="KW-1133">Transmembrane helix</keyword>
<dbReference type="PANTHER" id="PTHR30572:SF4">
    <property type="entry name" value="ABC TRANSPORTER PERMEASE YTRF"/>
    <property type="match status" value="1"/>
</dbReference>
<evidence type="ECO:0000256" key="6">
    <source>
        <dbReference type="ARBA" id="ARBA00038076"/>
    </source>
</evidence>
<dbReference type="RefSeq" id="WP_160644267.1">
    <property type="nucleotide sequence ID" value="NZ_SIJB01000007.1"/>
</dbReference>
<protein>
    <submittedName>
        <fullName evidence="10">ABC transporter permease</fullName>
    </submittedName>
</protein>
<dbReference type="OrthoDB" id="9770099at2"/>
<keyword evidence="2" id="KW-1003">Cell membrane</keyword>
<dbReference type="InterPro" id="IPR025857">
    <property type="entry name" value="MacB_PCD"/>
</dbReference>
<dbReference type="Proteomes" id="UP000448943">
    <property type="component" value="Unassembled WGS sequence"/>
</dbReference>
<feature type="domain" description="ABC3 transporter permease C-terminal" evidence="8">
    <location>
        <begin position="312"/>
        <end position="438"/>
    </location>
</feature>
<dbReference type="AlphaFoldDB" id="A0A6N9PWJ0"/>
<name>A0A6N9PWJ0_9BACL</name>
<keyword evidence="3 7" id="KW-0812">Transmembrane</keyword>
<evidence type="ECO:0000313" key="10">
    <source>
        <dbReference type="EMBL" id="NBI27881.1"/>
    </source>
</evidence>
<keyword evidence="5 7" id="KW-0472">Membrane</keyword>
<feature type="transmembrane region" description="Helical" evidence="7">
    <location>
        <begin position="303"/>
        <end position="327"/>
    </location>
</feature>
<accession>A0A6N9PWJ0</accession>
<dbReference type="InterPro" id="IPR003838">
    <property type="entry name" value="ABC3_permease_C"/>
</dbReference>
<evidence type="ECO:0000259" key="8">
    <source>
        <dbReference type="Pfam" id="PF02687"/>
    </source>
</evidence>
<proteinExistence type="inferred from homology"/>
<reference evidence="10 11" key="1">
    <citation type="submission" date="2019-01" db="EMBL/GenBank/DDBJ databases">
        <title>Chengkuizengella sp. nov., isolated from deep-sea sediment of East Pacific Ocean.</title>
        <authorList>
            <person name="Yang J."/>
            <person name="Lai Q."/>
            <person name="Shao Z."/>
        </authorList>
    </citation>
    <scope>NUCLEOTIDE SEQUENCE [LARGE SCALE GENOMIC DNA]</scope>
    <source>
        <strain evidence="10 11">YPA3-1-1</strain>
    </source>
</reference>
<evidence type="ECO:0000256" key="5">
    <source>
        <dbReference type="ARBA" id="ARBA00023136"/>
    </source>
</evidence>
<dbReference type="PANTHER" id="PTHR30572">
    <property type="entry name" value="MEMBRANE COMPONENT OF TRANSPORTER-RELATED"/>
    <property type="match status" value="1"/>
</dbReference>
<evidence type="ECO:0000259" key="9">
    <source>
        <dbReference type="Pfam" id="PF12704"/>
    </source>
</evidence>
<dbReference type="GO" id="GO:0005886">
    <property type="term" value="C:plasma membrane"/>
    <property type="evidence" value="ECO:0007669"/>
    <property type="project" value="UniProtKB-SubCell"/>
</dbReference>
<dbReference type="PROSITE" id="PS51257">
    <property type="entry name" value="PROKAR_LIPOPROTEIN"/>
    <property type="match status" value="1"/>
</dbReference>
<comment type="similarity">
    <text evidence="6">Belongs to the ABC-4 integral membrane protein family.</text>
</comment>
<feature type="transmembrane region" description="Helical" evidence="7">
    <location>
        <begin position="21"/>
        <end position="45"/>
    </location>
</feature>
<feature type="transmembrane region" description="Helical" evidence="7">
    <location>
        <begin position="404"/>
        <end position="427"/>
    </location>
</feature>
<comment type="caution">
    <text evidence="10">The sequence shown here is derived from an EMBL/GenBank/DDBJ whole genome shotgun (WGS) entry which is preliminary data.</text>
</comment>
<dbReference type="EMBL" id="SIJB01000007">
    <property type="protein sequence ID" value="NBI27881.1"/>
    <property type="molecule type" value="Genomic_DNA"/>
</dbReference>
<evidence type="ECO:0000256" key="4">
    <source>
        <dbReference type="ARBA" id="ARBA00022989"/>
    </source>
</evidence>